<dbReference type="InterPro" id="IPR043504">
    <property type="entry name" value="Peptidase_S1_PA_chymotrypsin"/>
</dbReference>
<evidence type="ECO:0000313" key="7">
    <source>
        <dbReference type="EMBL" id="RED41934.1"/>
    </source>
</evidence>
<name>A0A336JT90_9BRAD</name>
<evidence type="ECO:0000256" key="4">
    <source>
        <dbReference type="ARBA" id="ARBA00022825"/>
    </source>
</evidence>
<evidence type="ECO:0000259" key="6">
    <source>
        <dbReference type="SMART" id="SM00228"/>
    </source>
</evidence>
<evidence type="ECO:0000256" key="3">
    <source>
        <dbReference type="ARBA" id="ARBA00022801"/>
    </source>
</evidence>
<dbReference type="Gene3D" id="2.40.10.10">
    <property type="entry name" value="Trypsin-like serine proteases"/>
    <property type="match status" value="2"/>
</dbReference>
<accession>A0A336JT90</accession>
<dbReference type="SUPFAM" id="SSF50494">
    <property type="entry name" value="Trypsin-like serine proteases"/>
    <property type="match status" value="1"/>
</dbReference>
<dbReference type="Pfam" id="PF13180">
    <property type="entry name" value="PDZ_2"/>
    <property type="match status" value="1"/>
</dbReference>
<dbReference type="PANTHER" id="PTHR43343:SF3">
    <property type="entry name" value="PROTEASE DO-LIKE 8, CHLOROPLASTIC"/>
    <property type="match status" value="1"/>
</dbReference>
<gene>
    <name evidence="7" type="ORF">BJ125_10298</name>
    <name evidence="8" type="ORF">SAMN05892882_10298</name>
</gene>
<evidence type="ECO:0000313" key="8">
    <source>
        <dbReference type="EMBL" id="SSW89291.1"/>
    </source>
</evidence>
<dbReference type="InterPro" id="IPR036034">
    <property type="entry name" value="PDZ_sf"/>
</dbReference>
<organism evidence="8 9">
    <name type="scientific">Rhodopseudomonas pentothenatexigens</name>
    <dbReference type="NCBI Taxonomy" id="999699"/>
    <lineage>
        <taxon>Bacteria</taxon>
        <taxon>Pseudomonadati</taxon>
        <taxon>Pseudomonadota</taxon>
        <taxon>Alphaproteobacteria</taxon>
        <taxon>Hyphomicrobiales</taxon>
        <taxon>Nitrobacteraceae</taxon>
        <taxon>Rhodopseudomonas</taxon>
    </lineage>
</organism>
<dbReference type="FunFam" id="2.40.10.10:FF:000001">
    <property type="entry name" value="Periplasmic serine protease DegS"/>
    <property type="match status" value="1"/>
</dbReference>
<dbReference type="Proteomes" id="UP000252631">
    <property type="component" value="Unassembled WGS sequence"/>
</dbReference>
<evidence type="ECO:0000256" key="2">
    <source>
        <dbReference type="ARBA" id="ARBA00022670"/>
    </source>
</evidence>
<proteinExistence type="inferred from homology"/>
<comment type="similarity">
    <text evidence="1">Belongs to the peptidase S1C family.</text>
</comment>
<keyword evidence="10" id="KW-1185">Reference proteome</keyword>
<dbReference type="GO" id="GO:0006508">
    <property type="term" value="P:proteolysis"/>
    <property type="evidence" value="ECO:0007669"/>
    <property type="project" value="UniProtKB-KW"/>
</dbReference>
<keyword evidence="5" id="KW-0472">Membrane</keyword>
<evidence type="ECO:0000256" key="1">
    <source>
        <dbReference type="ARBA" id="ARBA00010541"/>
    </source>
</evidence>
<reference evidence="7 10" key="2">
    <citation type="submission" date="2018-07" db="EMBL/GenBank/DDBJ databases">
        <title>Genomic Encyclopedia of Archaeal and Bacterial Type Strains, Phase II (KMG-II): from individual species to whole genera.</title>
        <authorList>
            <person name="Goeker M."/>
        </authorList>
    </citation>
    <scope>NUCLEOTIDE SEQUENCE [LARGE SCALE GENOMIC DNA]</scope>
    <source>
        <strain evidence="7 10">JA575</strain>
    </source>
</reference>
<dbReference type="PANTHER" id="PTHR43343">
    <property type="entry name" value="PEPTIDASE S12"/>
    <property type="match status" value="1"/>
</dbReference>
<keyword evidence="2" id="KW-0645">Protease</keyword>
<dbReference type="SMART" id="SM00228">
    <property type="entry name" value="PDZ"/>
    <property type="match status" value="1"/>
</dbReference>
<dbReference type="Pfam" id="PF13365">
    <property type="entry name" value="Trypsin_2"/>
    <property type="match status" value="1"/>
</dbReference>
<dbReference type="Gene3D" id="2.30.42.10">
    <property type="match status" value="1"/>
</dbReference>
<feature type="transmembrane region" description="Helical" evidence="5">
    <location>
        <begin position="34"/>
        <end position="51"/>
    </location>
</feature>
<dbReference type="GO" id="GO:0004252">
    <property type="term" value="F:serine-type endopeptidase activity"/>
    <property type="evidence" value="ECO:0007669"/>
    <property type="project" value="InterPro"/>
</dbReference>
<protein>
    <submittedName>
        <fullName evidence="8">2-alkenal reductase</fullName>
    </submittedName>
</protein>
<dbReference type="InterPro" id="IPR001478">
    <property type="entry name" value="PDZ"/>
</dbReference>
<dbReference type="Proteomes" id="UP000256343">
    <property type="component" value="Unassembled WGS sequence"/>
</dbReference>
<dbReference type="OrthoDB" id="7358927at2"/>
<reference evidence="8 9" key="1">
    <citation type="submission" date="2017-08" db="EMBL/GenBank/DDBJ databases">
        <authorList>
            <person name="de Groot N.N."/>
        </authorList>
    </citation>
    <scope>NUCLEOTIDE SEQUENCE [LARGE SCALE GENOMIC DNA]</scope>
    <source>
        <strain evidence="8 9">JA575</strain>
    </source>
</reference>
<feature type="domain" description="PDZ" evidence="6">
    <location>
        <begin position="294"/>
        <end position="378"/>
    </location>
</feature>
<evidence type="ECO:0000256" key="5">
    <source>
        <dbReference type="SAM" id="Phobius"/>
    </source>
</evidence>
<keyword evidence="5" id="KW-1133">Transmembrane helix</keyword>
<evidence type="ECO:0000313" key="10">
    <source>
        <dbReference type="Proteomes" id="UP000256343"/>
    </source>
</evidence>
<keyword evidence="4" id="KW-0720">Serine protease</keyword>
<keyword evidence="5" id="KW-0812">Transmembrane</keyword>
<dbReference type="InterPro" id="IPR001940">
    <property type="entry name" value="Peptidase_S1C"/>
</dbReference>
<dbReference type="EMBL" id="QRDT01000002">
    <property type="protein sequence ID" value="RED41934.1"/>
    <property type="molecule type" value="Genomic_DNA"/>
</dbReference>
<dbReference type="InterPro" id="IPR051201">
    <property type="entry name" value="Chloro_Bact_Ser_Proteases"/>
</dbReference>
<evidence type="ECO:0000313" key="9">
    <source>
        <dbReference type="Proteomes" id="UP000252631"/>
    </source>
</evidence>
<sequence>MTSLPPRSSVPPGPDPDPRLRQAQLQRARGTDRLLRIAIIWLLLLATFWVAQPYLSALWFSATGPRTVTARGDLAPAEKATVELFKQVSPSVVHVFAQAAQRVSPFFAQQEAPVQSGSGVIWDAAGHVVTNNHVVQNASQLGVRMASGEFVTARVVGQAPNYDLAVLQLERPQTALRPIAIGSSEDLQVGQAAFAIGNPYGLEQTLTTGIVSALRRRLPTAAAHEVRGVIQTDAAINPGNSGGPLLDSAGRLIGINTAIISGSGASAGIGFAIPVDAVNRVVTALITSGTVPVPGIGIIAARENETAQLGIDGVVILRTLPDSPAARAGLEGATNDGYVRDVITAADGKPVHGMSDLAAALEDAGIGRDVKLTIERDGRSRTVTVKVTDISQQRRT</sequence>
<dbReference type="PRINTS" id="PR00834">
    <property type="entry name" value="PROTEASES2C"/>
</dbReference>
<dbReference type="RefSeq" id="WP_114356444.1">
    <property type="nucleotide sequence ID" value="NZ_QRDT01000002.1"/>
</dbReference>
<dbReference type="AlphaFoldDB" id="A0A336JT90"/>
<dbReference type="EMBL" id="UFQQ01000002">
    <property type="protein sequence ID" value="SSW89291.1"/>
    <property type="molecule type" value="Genomic_DNA"/>
</dbReference>
<dbReference type="SUPFAM" id="SSF50156">
    <property type="entry name" value="PDZ domain-like"/>
    <property type="match status" value="1"/>
</dbReference>
<keyword evidence="3" id="KW-0378">Hydrolase</keyword>
<dbReference type="InterPro" id="IPR009003">
    <property type="entry name" value="Peptidase_S1_PA"/>
</dbReference>